<dbReference type="InterPro" id="IPR013563">
    <property type="entry name" value="Oligopep_ABC_C"/>
</dbReference>
<comment type="subcellular location">
    <subcellularLocation>
        <location evidence="1">Cell inner membrane</location>
        <topology evidence="1">Peripheral membrane protein</topology>
    </subcellularLocation>
</comment>
<dbReference type="Pfam" id="PF00701">
    <property type="entry name" value="DHDPS"/>
    <property type="match status" value="1"/>
</dbReference>
<keyword evidence="6" id="KW-0456">Lyase</keyword>
<dbReference type="SUPFAM" id="SSF52540">
    <property type="entry name" value="P-loop containing nucleoside triphosphate hydrolases"/>
    <property type="match status" value="2"/>
</dbReference>
<dbReference type="SMART" id="SM00382">
    <property type="entry name" value="AAA"/>
    <property type="match status" value="2"/>
</dbReference>
<gene>
    <name evidence="9" type="ORF">GGQ71_002442</name>
</gene>
<reference evidence="9 10" key="1">
    <citation type="submission" date="2020-08" db="EMBL/GenBank/DDBJ databases">
        <title>Genomic Encyclopedia of Type Strains, Phase IV (KMG-IV): sequencing the most valuable type-strain genomes for metagenomic binning, comparative biology and taxonomic classification.</title>
        <authorList>
            <person name="Goeker M."/>
        </authorList>
    </citation>
    <scope>NUCLEOTIDE SEQUENCE [LARGE SCALE GENOMIC DNA]</scope>
    <source>
        <strain evidence="9 10">DSM 100021</strain>
    </source>
</reference>
<dbReference type="InterPro" id="IPR017871">
    <property type="entry name" value="ABC_transporter-like_CS"/>
</dbReference>
<evidence type="ECO:0000256" key="2">
    <source>
        <dbReference type="ARBA" id="ARBA00005417"/>
    </source>
</evidence>
<dbReference type="PANTHER" id="PTHR43776">
    <property type="entry name" value="TRANSPORT ATP-BINDING PROTEIN"/>
    <property type="match status" value="1"/>
</dbReference>
<dbReference type="FunFam" id="3.40.50.300:FF:000016">
    <property type="entry name" value="Oligopeptide ABC transporter ATP-binding component"/>
    <property type="match status" value="2"/>
</dbReference>
<dbReference type="AlphaFoldDB" id="A0A7W6MUC0"/>
<organism evidence="9 10">
    <name type="scientific">Allorhizobium taibaishanense</name>
    <dbReference type="NCBI Taxonomy" id="887144"/>
    <lineage>
        <taxon>Bacteria</taxon>
        <taxon>Pseudomonadati</taxon>
        <taxon>Pseudomonadota</taxon>
        <taxon>Alphaproteobacteria</taxon>
        <taxon>Hyphomicrobiales</taxon>
        <taxon>Rhizobiaceae</taxon>
        <taxon>Rhizobium/Agrobacterium group</taxon>
        <taxon>Allorhizobium</taxon>
    </lineage>
</organism>
<dbReference type="PROSITE" id="PS00666">
    <property type="entry name" value="DHDPS_2"/>
    <property type="match status" value="1"/>
</dbReference>
<dbReference type="GO" id="GO:0016887">
    <property type="term" value="F:ATP hydrolysis activity"/>
    <property type="evidence" value="ECO:0007669"/>
    <property type="project" value="InterPro"/>
</dbReference>
<dbReference type="PRINTS" id="PR00146">
    <property type="entry name" value="DHPICSNTHASE"/>
</dbReference>
<dbReference type="InterPro" id="IPR003439">
    <property type="entry name" value="ABC_transporter-like_ATP-bd"/>
</dbReference>
<keyword evidence="4" id="KW-0547">Nucleotide-binding</keyword>
<dbReference type="SUPFAM" id="SSF51569">
    <property type="entry name" value="Aldolase"/>
    <property type="match status" value="1"/>
</dbReference>
<keyword evidence="3" id="KW-0813">Transport</keyword>
<dbReference type="InterPro" id="IPR003593">
    <property type="entry name" value="AAA+_ATPase"/>
</dbReference>
<dbReference type="InterPro" id="IPR002220">
    <property type="entry name" value="DapA-like"/>
</dbReference>
<dbReference type="SMART" id="SM01130">
    <property type="entry name" value="DHDPS"/>
    <property type="match status" value="1"/>
</dbReference>
<dbReference type="NCBIfam" id="NF008453">
    <property type="entry name" value="PRK11308.1"/>
    <property type="match status" value="2"/>
</dbReference>
<evidence type="ECO:0000256" key="6">
    <source>
        <dbReference type="ARBA" id="ARBA00023239"/>
    </source>
</evidence>
<dbReference type="CDD" id="cd00408">
    <property type="entry name" value="DHDPS-like"/>
    <property type="match status" value="1"/>
</dbReference>
<dbReference type="Gene3D" id="3.40.50.300">
    <property type="entry name" value="P-loop containing nucleotide triphosphate hydrolases"/>
    <property type="match status" value="2"/>
</dbReference>
<dbReference type="PANTHER" id="PTHR43776:SF7">
    <property type="entry name" value="D,D-DIPEPTIDE TRANSPORT ATP-BINDING PROTEIN DDPF-RELATED"/>
    <property type="match status" value="1"/>
</dbReference>
<dbReference type="GO" id="GO:0005524">
    <property type="term" value="F:ATP binding"/>
    <property type="evidence" value="ECO:0007669"/>
    <property type="project" value="UniProtKB-KW"/>
</dbReference>
<dbReference type="EMBL" id="JACIED010000003">
    <property type="protein sequence ID" value="MBB4008162.1"/>
    <property type="molecule type" value="Genomic_DNA"/>
</dbReference>
<name>A0A7W6MUC0_9HYPH</name>
<dbReference type="GO" id="GO:0015833">
    <property type="term" value="P:peptide transport"/>
    <property type="evidence" value="ECO:0007669"/>
    <property type="project" value="InterPro"/>
</dbReference>
<feature type="domain" description="ABC transporter" evidence="8">
    <location>
        <begin position="276"/>
        <end position="516"/>
    </location>
</feature>
<evidence type="ECO:0000256" key="1">
    <source>
        <dbReference type="ARBA" id="ARBA00004417"/>
    </source>
</evidence>
<dbReference type="Proteomes" id="UP000544107">
    <property type="component" value="Unassembled WGS sequence"/>
</dbReference>
<feature type="domain" description="ABC transporter" evidence="8">
    <location>
        <begin position="8"/>
        <end position="256"/>
    </location>
</feature>
<dbReference type="InterPro" id="IPR050319">
    <property type="entry name" value="ABC_transp_ATP-bind"/>
</dbReference>
<evidence type="ECO:0000256" key="7">
    <source>
        <dbReference type="ARBA" id="ARBA00023270"/>
    </source>
</evidence>
<evidence type="ECO:0000259" key="8">
    <source>
        <dbReference type="PROSITE" id="PS50893"/>
    </source>
</evidence>
<dbReference type="PROSITE" id="PS50893">
    <property type="entry name" value="ABC_TRANSPORTER_2"/>
    <property type="match status" value="2"/>
</dbReference>
<proteinExistence type="inferred from homology"/>
<dbReference type="GO" id="GO:0016829">
    <property type="term" value="F:lyase activity"/>
    <property type="evidence" value="ECO:0007669"/>
    <property type="project" value="UniProtKB-KW"/>
</dbReference>
<sequence length="843" mass="92095">MADHLLEVRNLSVDFFTAAGVVHAVCDISYHLDRGETLAILGESGSGKSVSSSAVMNLIDIPPGKISSGRILLDGEDLLTMPANERREVNGRRIAMIFQDPLSHLNPVYTVGWQIREAMTTHGMDAAKAEAEALRLFGRVGLPDPAHAMTKYPHEFSGGQRQRVMIAMALALRPDLLIADEPTTALDVTVQAEVLALLKELQRETGMAVLIITHDLGVVAEIADRVVVMEKGVLVEQGTVREVYKNPTHPYTKKLIAAAPGQGEMHRPAAKADPLLVVRDVRKRFGAFEALKGISFDLAAGETLAIVGESGSGKSTLARMLLRLDEPDAGTAHWKGRDLFQLSPAELYKLRRELQMVFQDPTQSLNPRMTVFQLISEAWAIHPDILPKPKWRERVAELLVQVGLTAEHMPRYPHQFSGGQRQRIAIARALALEPRLIVCDEAVSALDVSVQAQVIALLDKLRREMGIAFIFIAHDLPVVRDFADHVMVMKKGEVVEMGPVRQVFEAPREAYTRALFAASLDPDPDIQAAHRAPVSNAPLKADHLPSWSFPMSKSAFVALVTCFNKDETINFEATRAQVRRQVAAGNNIMCAGTNGDFTALTFEEKVRLTEEVVDEVAGRARVIVNAGMPATFETIKLAREFDRIGVDGIAVITPFFIACTQDGLVRHFSAIADAVETPVYLYDIPARTQNHIEPQTADTLAKHGNIAGIKDSGGAQQTLEAYLQVSKDNPGFEVYSGPDHLVLWALQNGAAGCISGLGNAMPDVLAGILSAFNAGNLAEAERQQARFAAFRTDLYALGFAPAMVKRSLYLKDPSVGASRQPALLPNEEQDDAIRLLLRKHEIA</sequence>
<protein>
    <submittedName>
        <fullName evidence="9">4-hydroxy-tetrahydrodipicolinate synthase</fullName>
    </submittedName>
</protein>
<evidence type="ECO:0000256" key="4">
    <source>
        <dbReference type="ARBA" id="ARBA00022741"/>
    </source>
</evidence>
<keyword evidence="5" id="KW-0067">ATP-binding</keyword>
<dbReference type="GO" id="GO:0005886">
    <property type="term" value="C:plasma membrane"/>
    <property type="evidence" value="ECO:0007669"/>
    <property type="project" value="UniProtKB-SubCell"/>
</dbReference>
<dbReference type="NCBIfam" id="NF007739">
    <property type="entry name" value="PRK10419.1"/>
    <property type="match status" value="2"/>
</dbReference>
<dbReference type="InterPro" id="IPR020625">
    <property type="entry name" value="Schiff_base-form_aldolases_AS"/>
</dbReference>
<keyword evidence="7" id="KW-0704">Schiff base</keyword>
<dbReference type="GO" id="GO:0055085">
    <property type="term" value="P:transmembrane transport"/>
    <property type="evidence" value="ECO:0007669"/>
    <property type="project" value="UniProtKB-ARBA"/>
</dbReference>
<evidence type="ECO:0000256" key="5">
    <source>
        <dbReference type="ARBA" id="ARBA00022840"/>
    </source>
</evidence>
<accession>A0A7W6MUC0</accession>
<evidence type="ECO:0000256" key="3">
    <source>
        <dbReference type="ARBA" id="ARBA00022448"/>
    </source>
</evidence>
<dbReference type="Pfam" id="PF00005">
    <property type="entry name" value="ABC_tran"/>
    <property type="match status" value="2"/>
</dbReference>
<dbReference type="InterPro" id="IPR013785">
    <property type="entry name" value="Aldolase_TIM"/>
</dbReference>
<comment type="caution">
    <text evidence="9">The sequence shown here is derived from an EMBL/GenBank/DDBJ whole genome shotgun (WGS) entry which is preliminary data.</text>
</comment>
<dbReference type="PROSITE" id="PS00211">
    <property type="entry name" value="ABC_TRANSPORTER_1"/>
    <property type="match status" value="2"/>
</dbReference>
<dbReference type="CDD" id="cd03257">
    <property type="entry name" value="ABC_NikE_OppD_transporters"/>
    <property type="match status" value="2"/>
</dbReference>
<evidence type="ECO:0000313" key="9">
    <source>
        <dbReference type="EMBL" id="MBB4008162.1"/>
    </source>
</evidence>
<evidence type="ECO:0000313" key="10">
    <source>
        <dbReference type="Proteomes" id="UP000544107"/>
    </source>
</evidence>
<dbReference type="InterPro" id="IPR027417">
    <property type="entry name" value="P-loop_NTPase"/>
</dbReference>
<comment type="similarity">
    <text evidence="2">Belongs to the ABC transporter superfamily.</text>
</comment>
<dbReference type="Gene3D" id="3.20.20.70">
    <property type="entry name" value="Aldolase class I"/>
    <property type="match status" value="1"/>
</dbReference>
<dbReference type="Pfam" id="PF08352">
    <property type="entry name" value="oligo_HPY"/>
    <property type="match status" value="2"/>
</dbReference>